<feature type="domain" description="Rod shape-determining protein MreC beta-barrel core" evidence="7">
    <location>
        <begin position="122"/>
        <end position="272"/>
    </location>
</feature>
<dbReference type="PIRSF" id="PIRSF038471">
    <property type="entry name" value="MreC"/>
    <property type="match status" value="1"/>
</dbReference>
<comment type="function">
    <text evidence="5">Involved in formation and maintenance of cell shape.</text>
</comment>
<dbReference type="Gene3D" id="2.40.10.350">
    <property type="entry name" value="Rod shape-determining protein MreC, domain 2"/>
    <property type="match status" value="1"/>
</dbReference>
<evidence type="ECO:0000259" key="7">
    <source>
        <dbReference type="Pfam" id="PF04085"/>
    </source>
</evidence>
<name>A0A9J6P2H6_9CLOT</name>
<evidence type="ECO:0000313" key="9">
    <source>
        <dbReference type="Proteomes" id="UP001056429"/>
    </source>
</evidence>
<protein>
    <recommendedName>
        <fullName evidence="2 5">Cell shape-determining protein MreC</fullName>
    </recommendedName>
    <alternativeName>
        <fullName evidence="4 5">Cell shape protein MreC</fullName>
    </alternativeName>
</protein>
<dbReference type="InterPro" id="IPR007221">
    <property type="entry name" value="MreC"/>
</dbReference>
<reference evidence="8" key="1">
    <citation type="journal article" date="2021" name="mSystems">
        <title>Bacteria and Archaea Synergistically Convert Glycine Betaine to Biogenic Methane in the Formosa Cold Seep of the South China Sea.</title>
        <authorList>
            <person name="Li L."/>
            <person name="Zhang W."/>
            <person name="Zhang S."/>
            <person name="Song L."/>
            <person name="Sun Q."/>
            <person name="Zhang H."/>
            <person name="Xiang H."/>
            <person name="Dong X."/>
        </authorList>
    </citation>
    <scope>NUCLEOTIDE SEQUENCE</scope>
    <source>
        <strain evidence="8">ZWT</strain>
    </source>
</reference>
<evidence type="ECO:0000256" key="3">
    <source>
        <dbReference type="ARBA" id="ARBA00022960"/>
    </source>
</evidence>
<dbReference type="InterPro" id="IPR042177">
    <property type="entry name" value="Cell/Rod_1"/>
</dbReference>
<dbReference type="Gene3D" id="2.40.10.340">
    <property type="entry name" value="Rod shape-determining protein MreC, domain 1"/>
    <property type="match status" value="1"/>
</dbReference>
<dbReference type="InterPro" id="IPR042175">
    <property type="entry name" value="Cell/Rod_MreC_2"/>
</dbReference>
<dbReference type="Proteomes" id="UP001056429">
    <property type="component" value="Unassembled WGS sequence"/>
</dbReference>
<dbReference type="GO" id="GO:0008360">
    <property type="term" value="P:regulation of cell shape"/>
    <property type="evidence" value="ECO:0007669"/>
    <property type="project" value="UniProtKB-KW"/>
</dbReference>
<gene>
    <name evidence="8" type="primary">mreC</name>
    <name evidence="8" type="ORF">KDK92_13370</name>
</gene>
<dbReference type="AlphaFoldDB" id="A0A9J6P2H6"/>
<evidence type="ECO:0000256" key="2">
    <source>
        <dbReference type="ARBA" id="ARBA00013855"/>
    </source>
</evidence>
<dbReference type="GO" id="GO:0005886">
    <property type="term" value="C:plasma membrane"/>
    <property type="evidence" value="ECO:0007669"/>
    <property type="project" value="TreeGrafter"/>
</dbReference>
<accession>A0A9J6P2H6</accession>
<dbReference type="RefSeq" id="WP_250859807.1">
    <property type="nucleotide sequence ID" value="NZ_JAGSOJ010000002.1"/>
</dbReference>
<organism evidence="8 9">
    <name type="scientific">Oceanirhabdus seepicola</name>
    <dbReference type="NCBI Taxonomy" id="2828781"/>
    <lineage>
        <taxon>Bacteria</taxon>
        <taxon>Bacillati</taxon>
        <taxon>Bacillota</taxon>
        <taxon>Clostridia</taxon>
        <taxon>Eubacteriales</taxon>
        <taxon>Clostridiaceae</taxon>
        <taxon>Oceanirhabdus</taxon>
    </lineage>
</organism>
<keyword evidence="9" id="KW-1185">Reference proteome</keyword>
<sequence>MKKFKRYKNVFIVLVLCLSFVLLISLTSNREKVTFIEDGMAVPINGIQCVVFKLSNGISEGIETMKKFTKLKDENEQLNEEIADLQMKINELDVIKKDYEDLKKMLNYKDTHDEYEYIGCEIIGVSGNSYFEGFVINRGSIDGIEKRMVAISPNGLVGQVTAVGTNWARIQTLANENIAVAGYIDETEEVNGIVKGYKDYDNKVLAKVEVPTLDSNLKKGDTVYTSGVGDVYPKGIKIGKVIEVYEEKSKVVKYGIIEPSVEINKIDKLYIIVPKKIREYDE</sequence>
<evidence type="ECO:0000313" key="8">
    <source>
        <dbReference type="EMBL" id="MCM1990715.1"/>
    </source>
</evidence>
<keyword evidence="3 5" id="KW-0133">Cell shape</keyword>
<reference evidence="8" key="2">
    <citation type="submission" date="2021-04" db="EMBL/GenBank/DDBJ databases">
        <authorList>
            <person name="Dong X."/>
        </authorList>
    </citation>
    <scope>NUCLEOTIDE SEQUENCE</scope>
    <source>
        <strain evidence="8">ZWT</strain>
    </source>
</reference>
<dbReference type="Pfam" id="PF04085">
    <property type="entry name" value="MreC"/>
    <property type="match status" value="1"/>
</dbReference>
<evidence type="ECO:0000256" key="5">
    <source>
        <dbReference type="PIRNR" id="PIRNR038471"/>
    </source>
</evidence>
<evidence type="ECO:0000256" key="4">
    <source>
        <dbReference type="ARBA" id="ARBA00032089"/>
    </source>
</evidence>
<evidence type="ECO:0000256" key="6">
    <source>
        <dbReference type="SAM" id="Coils"/>
    </source>
</evidence>
<proteinExistence type="inferred from homology"/>
<dbReference type="InterPro" id="IPR055342">
    <property type="entry name" value="MreC_beta-barrel_core"/>
</dbReference>
<dbReference type="EMBL" id="JAGSOJ010000002">
    <property type="protein sequence ID" value="MCM1990715.1"/>
    <property type="molecule type" value="Genomic_DNA"/>
</dbReference>
<comment type="similarity">
    <text evidence="1 5">Belongs to the MreC family.</text>
</comment>
<comment type="caution">
    <text evidence="8">The sequence shown here is derived from an EMBL/GenBank/DDBJ whole genome shotgun (WGS) entry which is preliminary data.</text>
</comment>
<feature type="coiled-coil region" evidence="6">
    <location>
        <begin position="68"/>
        <end position="105"/>
    </location>
</feature>
<keyword evidence="6" id="KW-0175">Coiled coil</keyword>
<dbReference type="PANTHER" id="PTHR34138">
    <property type="entry name" value="CELL SHAPE-DETERMINING PROTEIN MREC"/>
    <property type="match status" value="1"/>
</dbReference>
<dbReference type="PANTHER" id="PTHR34138:SF1">
    <property type="entry name" value="CELL SHAPE-DETERMINING PROTEIN MREC"/>
    <property type="match status" value="1"/>
</dbReference>
<dbReference type="NCBIfam" id="TIGR00219">
    <property type="entry name" value="mreC"/>
    <property type="match status" value="1"/>
</dbReference>
<evidence type="ECO:0000256" key="1">
    <source>
        <dbReference type="ARBA" id="ARBA00009369"/>
    </source>
</evidence>